<feature type="compositionally biased region" description="Polar residues" evidence="2">
    <location>
        <begin position="207"/>
        <end position="234"/>
    </location>
</feature>
<feature type="compositionally biased region" description="Gly residues" evidence="2">
    <location>
        <begin position="474"/>
        <end position="505"/>
    </location>
</feature>
<keyword evidence="1" id="KW-0479">Metal-binding</keyword>
<organism evidence="4 5">
    <name type="scientific">Botryotinia convoluta</name>
    <dbReference type="NCBI Taxonomy" id="54673"/>
    <lineage>
        <taxon>Eukaryota</taxon>
        <taxon>Fungi</taxon>
        <taxon>Dikarya</taxon>
        <taxon>Ascomycota</taxon>
        <taxon>Pezizomycotina</taxon>
        <taxon>Leotiomycetes</taxon>
        <taxon>Helotiales</taxon>
        <taxon>Sclerotiniaceae</taxon>
        <taxon>Botryotinia</taxon>
    </lineage>
</organism>
<dbReference type="EMBL" id="PQXN01000042">
    <property type="protein sequence ID" value="TGO59675.1"/>
    <property type="molecule type" value="Genomic_DNA"/>
</dbReference>
<gene>
    <name evidence="4" type="ORF">BCON_0042g00430</name>
</gene>
<comment type="caution">
    <text evidence="4">The sequence shown here is derived from an EMBL/GenBank/DDBJ whole genome shotgun (WGS) entry which is preliminary data.</text>
</comment>
<evidence type="ECO:0000256" key="2">
    <source>
        <dbReference type="SAM" id="MobiDB-lite"/>
    </source>
</evidence>
<dbReference type="AlphaFoldDB" id="A0A4Z1IEA0"/>
<dbReference type="GO" id="GO:0008270">
    <property type="term" value="F:zinc ion binding"/>
    <property type="evidence" value="ECO:0007669"/>
    <property type="project" value="UniProtKB-KW"/>
</dbReference>
<protein>
    <recommendedName>
        <fullName evidence="3">CCHC-type domain-containing protein</fullName>
    </recommendedName>
</protein>
<dbReference type="PROSITE" id="PS50158">
    <property type="entry name" value="ZF_CCHC"/>
    <property type="match status" value="1"/>
</dbReference>
<dbReference type="SMART" id="SM00343">
    <property type="entry name" value="ZnF_C2HC"/>
    <property type="match status" value="6"/>
</dbReference>
<evidence type="ECO:0000259" key="3">
    <source>
        <dbReference type="PROSITE" id="PS50158"/>
    </source>
</evidence>
<name>A0A4Z1IEA0_9HELO</name>
<evidence type="ECO:0000256" key="1">
    <source>
        <dbReference type="PROSITE-ProRule" id="PRU00047"/>
    </source>
</evidence>
<dbReference type="Proteomes" id="UP000297527">
    <property type="component" value="Unassembled WGS sequence"/>
</dbReference>
<reference evidence="4 5" key="1">
    <citation type="submission" date="2017-12" db="EMBL/GenBank/DDBJ databases">
        <title>Comparative genomics of Botrytis spp.</title>
        <authorList>
            <person name="Valero-Jimenez C.A."/>
            <person name="Tapia P."/>
            <person name="Veloso J."/>
            <person name="Silva-Moreno E."/>
            <person name="Staats M."/>
            <person name="Valdes J.H."/>
            <person name="Van Kan J.A.L."/>
        </authorList>
    </citation>
    <scope>NUCLEOTIDE SEQUENCE [LARGE SCALE GENOMIC DNA]</scope>
    <source>
        <strain evidence="4 5">MUCL11595</strain>
    </source>
</reference>
<feature type="region of interest" description="Disordered" evidence="2">
    <location>
        <begin position="457"/>
        <end position="505"/>
    </location>
</feature>
<dbReference type="InterPro" id="IPR001878">
    <property type="entry name" value="Znf_CCHC"/>
</dbReference>
<keyword evidence="1" id="KW-0863">Zinc-finger</keyword>
<feature type="domain" description="CCHC-type" evidence="3">
    <location>
        <begin position="251"/>
        <end position="266"/>
    </location>
</feature>
<evidence type="ECO:0000313" key="5">
    <source>
        <dbReference type="Proteomes" id="UP000297527"/>
    </source>
</evidence>
<sequence length="505" mass="54932">MSQSLKQIPTPMMMALTRLSKEPRTLDGHRALRCPGPPDQATGQIVACVFCNSRGHISEQCKDNFDPKNEKDWAGLEKIMLFIRRNLPMLACTVAPGKWPHAKPGEEYENCRPWTGDYALKYEAENPDYAKNYVVNKLKEDDVDLGADPWWTDPSPKLRYRLFVPKPSRVVDSQYVLFKKRKLADEEMADADQSRKVQKTGGDESNIDSTIVPQASSAPESNSPVQTNVQQEQRAPTDNAFDLAGSFLTNCTNCGDKEHESKDCPESCGACGSPDHPKDECMEPEENCCVCQPFPQHLVEKCPVECKSPYCYGEAKHQAVICPNQCCQCGAAALPDLEGHAQTRGLKKHPAIHCPLKRTACAHCHENHITAQCPSMMTDVPDACKSKDCGIWYCETHCQKCFFNGHKKDKCPNMVIVKADQSFGLKCPVASHPEMVLGAQEHCPACHSDRVAAMKARGGYKGGNRGGGQRRGHQNGGNLGNGGGSGKVKGGSGGNRGGGGGGGGG</sequence>
<dbReference type="GO" id="GO:0003676">
    <property type="term" value="F:nucleic acid binding"/>
    <property type="evidence" value="ECO:0007669"/>
    <property type="project" value="InterPro"/>
</dbReference>
<accession>A0A4Z1IEA0</accession>
<keyword evidence="5" id="KW-1185">Reference proteome</keyword>
<keyword evidence="1" id="KW-0862">Zinc</keyword>
<evidence type="ECO:0000313" key="4">
    <source>
        <dbReference type="EMBL" id="TGO59675.1"/>
    </source>
</evidence>
<proteinExistence type="predicted"/>
<dbReference type="OrthoDB" id="4777753at2759"/>
<feature type="region of interest" description="Disordered" evidence="2">
    <location>
        <begin position="187"/>
        <end position="234"/>
    </location>
</feature>